<dbReference type="HOGENOM" id="CLU_009834_7_4_11"/>
<evidence type="ECO:0000313" key="4">
    <source>
        <dbReference type="Proteomes" id="UP000061839"/>
    </source>
</evidence>
<dbReference type="RefSeq" id="WP_045076453.1">
    <property type="nucleotide sequence ID" value="NZ_CP011005.1"/>
</dbReference>
<name>A0A0D4C223_9MICC</name>
<dbReference type="GO" id="GO:0004300">
    <property type="term" value="F:enoyl-CoA hydratase activity"/>
    <property type="evidence" value="ECO:0007669"/>
    <property type="project" value="UniProtKB-EC"/>
</dbReference>
<dbReference type="InterPro" id="IPR018376">
    <property type="entry name" value="Enoyl-CoA_hyd/isom_CS"/>
</dbReference>
<dbReference type="InterPro" id="IPR001753">
    <property type="entry name" value="Enoyl-CoA_hydra/iso"/>
</dbReference>
<evidence type="ECO:0000256" key="1">
    <source>
        <dbReference type="ARBA" id="ARBA00005254"/>
    </source>
</evidence>
<dbReference type="SUPFAM" id="SSF52096">
    <property type="entry name" value="ClpP/crotonase"/>
    <property type="match status" value="1"/>
</dbReference>
<dbReference type="KEGG" id="ari:UM93_15805"/>
<proteinExistence type="inferred from homology"/>
<dbReference type="PANTHER" id="PTHR43802">
    <property type="entry name" value="ENOYL-COA HYDRATASE"/>
    <property type="match status" value="1"/>
</dbReference>
<evidence type="ECO:0000313" key="3">
    <source>
        <dbReference type="EMBL" id="AJT42579.1"/>
    </source>
</evidence>
<dbReference type="PATRIC" id="fig|1618207.4.peg.3216"/>
<dbReference type="Gene3D" id="3.90.226.10">
    <property type="entry name" value="2-enoyl-CoA Hydratase, Chain A, domain 1"/>
    <property type="match status" value="1"/>
</dbReference>
<gene>
    <name evidence="3" type="ORF">UM93_15805</name>
</gene>
<dbReference type="PROSITE" id="PS00166">
    <property type="entry name" value="ENOYL_COA_HYDRATASE"/>
    <property type="match status" value="1"/>
</dbReference>
<dbReference type="AlphaFoldDB" id="A0A0D4C223"/>
<dbReference type="InterPro" id="IPR029045">
    <property type="entry name" value="ClpP/crotonase-like_dom_sf"/>
</dbReference>
<keyword evidence="3" id="KW-0456">Lyase</keyword>
<dbReference type="EC" id="4.2.1.17" evidence="3"/>
<organism evidence="3 4">
    <name type="scientific">Psychromicrobium lacuslunae</name>
    <dbReference type="NCBI Taxonomy" id="1618207"/>
    <lineage>
        <taxon>Bacteria</taxon>
        <taxon>Bacillati</taxon>
        <taxon>Actinomycetota</taxon>
        <taxon>Actinomycetes</taxon>
        <taxon>Micrococcales</taxon>
        <taxon>Micrococcaceae</taxon>
        <taxon>Psychromicrobium</taxon>
    </lineage>
</organism>
<comment type="similarity">
    <text evidence="1 2">Belongs to the enoyl-CoA hydratase/isomerase family.</text>
</comment>
<dbReference type="Proteomes" id="UP000061839">
    <property type="component" value="Chromosome"/>
</dbReference>
<sequence length="261" mass="26824">MSTPTETEPESVLTEVIGSTLVITINRPKARNAVNGEVALGLAAALDRLEHDDELRVGVVTGADGTFCAGMDLKAAASGERVNVPGKGFAGFVEATTSKPLIAAIEGYALGGGLEIALNCDLIVVAEGATLGLPEVTRGLIAGGGGVIRLPQRIPHQLAMELLLTGSSIDASRAQELGLANRVTETGHALAAALELATVISQNAPLALAAVKKVSRIAASVPESEAFTAQATEIQKLMKSADVAEGIKAFTERRAPQWTGK</sequence>
<protein>
    <submittedName>
        <fullName evidence="3">Enoyl-CoA hydratase</fullName>
        <ecNumber evidence="3">4.2.1.17</ecNumber>
    </submittedName>
</protein>
<dbReference type="EMBL" id="CP011005">
    <property type="protein sequence ID" value="AJT42579.1"/>
    <property type="molecule type" value="Genomic_DNA"/>
</dbReference>
<dbReference type="InterPro" id="IPR014748">
    <property type="entry name" value="Enoyl-CoA_hydra_C"/>
</dbReference>
<dbReference type="Gene3D" id="1.10.12.10">
    <property type="entry name" value="Lyase 2-enoyl-coa Hydratase, Chain A, domain 2"/>
    <property type="match status" value="1"/>
</dbReference>
<accession>A0A0D4C223</accession>
<dbReference type="OrthoDB" id="9790967at2"/>
<dbReference type="CDD" id="cd06558">
    <property type="entry name" value="crotonase-like"/>
    <property type="match status" value="1"/>
</dbReference>
<dbReference type="Pfam" id="PF00378">
    <property type="entry name" value="ECH_1"/>
    <property type="match status" value="1"/>
</dbReference>
<dbReference type="PANTHER" id="PTHR43802:SF1">
    <property type="entry name" value="IP11341P-RELATED"/>
    <property type="match status" value="1"/>
</dbReference>
<dbReference type="NCBIfam" id="NF006100">
    <property type="entry name" value="PRK08252.1"/>
    <property type="match status" value="1"/>
</dbReference>
<reference evidence="3 4" key="1">
    <citation type="journal article" date="2015" name="Genome Announc.">
        <title>Complete Genome Sequencing of Protease-Producing Novel Arthrobacter sp. Strain IHBB 11108 Using PacBio Single-Molecule Real-Time Sequencing Technology.</title>
        <authorList>
            <person name="Kiran S."/>
            <person name="Swarnkar M.K."/>
            <person name="Pal M."/>
            <person name="Thakur R."/>
            <person name="Tewari R."/>
            <person name="Singh A.K."/>
            <person name="Gulati A."/>
        </authorList>
    </citation>
    <scope>NUCLEOTIDE SEQUENCE [LARGE SCALE GENOMIC DNA]</scope>
    <source>
        <strain evidence="3 4">IHBB 11108</strain>
    </source>
</reference>
<keyword evidence="4" id="KW-1185">Reference proteome</keyword>
<dbReference type="STRING" id="1618207.UM93_15805"/>
<evidence type="ECO:0000256" key="2">
    <source>
        <dbReference type="RuleBase" id="RU003707"/>
    </source>
</evidence>